<dbReference type="InParanoid" id="A0A0G4F6C6"/>
<dbReference type="GO" id="GO:0005829">
    <property type="term" value="C:cytosol"/>
    <property type="evidence" value="ECO:0007669"/>
    <property type="project" value="TreeGrafter"/>
</dbReference>
<dbReference type="Proteomes" id="UP000041254">
    <property type="component" value="Unassembled WGS sequence"/>
</dbReference>
<dbReference type="EMBL" id="CDMY01000378">
    <property type="protein sequence ID" value="CEM07815.1"/>
    <property type="molecule type" value="Genomic_DNA"/>
</dbReference>
<dbReference type="Gene3D" id="3.40.630.10">
    <property type="entry name" value="Zn peptidases"/>
    <property type="match status" value="2"/>
</dbReference>
<evidence type="ECO:0000256" key="3">
    <source>
        <dbReference type="ARBA" id="ARBA00022670"/>
    </source>
</evidence>
<dbReference type="PRINTS" id="PR00934">
    <property type="entry name" value="XHISDIPTASE"/>
</dbReference>
<keyword evidence="3" id="KW-0645">Protease</keyword>
<dbReference type="PANTHER" id="PTHR43501">
    <property type="entry name" value="CYTOSOL NON-SPECIFIC DIPEPTIDASE"/>
    <property type="match status" value="1"/>
</dbReference>
<feature type="domain" description="Peptidase M20 dimerisation" evidence="9">
    <location>
        <begin position="220"/>
        <end position="301"/>
    </location>
</feature>
<dbReference type="VEuPathDB" id="CryptoDB:Vbra_21216"/>
<evidence type="ECO:0000256" key="8">
    <source>
        <dbReference type="ARBA" id="ARBA00023285"/>
    </source>
</evidence>
<keyword evidence="5" id="KW-0378">Hydrolase</keyword>
<dbReference type="InterPro" id="IPR002933">
    <property type="entry name" value="Peptidase_M20"/>
</dbReference>
<dbReference type="FunFam" id="3.40.630.10:FF:000015">
    <property type="entry name" value="Aminoacyl-histidine dipeptidase PepD"/>
    <property type="match status" value="1"/>
</dbReference>
<dbReference type="OMA" id="KGGYPGW"/>
<dbReference type="PANTHER" id="PTHR43501:SF1">
    <property type="entry name" value="CYTOSOL NON-SPECIFIC DIPEPTIDASE"/>
    <property type="match status" value="1"/>
</dbReference>
<name>A0A0G4F6C6_VITBC</name>
<reference evidence="10 11" key="1">
    <citation type="submission" date="2014-11" db="EMBL/GenBank/DDBJ databases">
        <authorList>
            <person name="Zhu J."/>
            <person name="Qi W."/>
            <person name="Song R."/>
        </authorList>
    </citation>
    <scope>NUCLEOTIDE SEQUENCE [LARGE SCALE GENOMIC DNA]</scope>
</reference>
<organism evidence="10 11">
    <name type="scientific">Vitrella brassicaformis (strain CCMP3155)</name>
    <dbReference type="NCBI Taxonomy" id="1169540"/>
    <lineage>
        <taxon>Eukaryota</taxon>
        <taxon>Sar</taxon>
        <taxon>Alveolata</taxon>
        <taxon>Colpodellida</taxon>
        <taxon>Vitrellaceae</taxon>
        <taxon>Vitrella</taxon>
    </lineage>
</organism>
<gene>
    <name evidence="10" type="ORF">Vbra_21216</name>
</gene>
<protein>
    <recommendedName>
        <fullName evidence="9">Peptidase M20 dimerisation domain-containing protein</fullName>
    </recommendedName>
</protein>
<sequence length="501" mass="53318">MNGHAATNLELESLLESTPVWKNFKIIANIPRPSKHEGRILQFLKSYAEKHKLTFVQDKAGNVVIRRAGSGGGENAPTVVIQGHVDMVTEKNADRDHDFFNDPIKLVKSSDDWLGADGTTLGADNGVGCAMALALLAAPADAKLPPLECLFTVDEETGLNGARDLDPAILTGKYMLNLDSESWGEVTVGCAGGGDTRIVMPVTLERLHGDWQISTLRIAGLKGGHSGINIHEDRGNAVKLLARVLAPLISMHGVKAVDIGGGDKRNAIAREASAVIAVRPSSSEAVDASVRTSMTALTQEYGLMEPDMTIEVTPSSEAHPSSCLSSSSAFTLVNLLRVLPHGVQKTSHSVAGVPETSNNVASIKRTDDSAYTIGCSSRSFHGCALQAIRDDLAVLARQFGAIEVDQPPMYPGWPPNNASELLKITESKMKSVLGREPHVVALHAGLECGVLGEKLPGMDMVSFGPTITGAHSPDERVQISTVQPCLEVVCRILEEIADKRG</sequence>
<proteinExistence type="predicted"/>
<evidence type="ECO:0000256" key="4">
    <source>
        <dbReference type="ARBA" id="ARBA00022723"/>
    </source>
</evidence>
<dbReference type="NCBIfam" id="TIGR01893">
    <property type="entry name" value="aa-his-dipept"/>
    <property type="match status" value="1"/>
</dbReference>
<evidence type="ECO:0000256" key="2">
    <source>
        <dbReference type="ARBA" id="ARBA00001947"/>
    </source>
</evidence>
<dbReference type="PIRSF" id="PIRSF016599">
    <property type="entry name" value="Xaa-His_dipept"/>
    <property type="match status" value="1"/>
</dbReference>
<dbReference type="GO" id="GO:0006508">
    <property type="term" value="P:proteolysis"/>
    <property type="evidence" value="ECO:0007669"/>
    <property type="project" value="UniProtKB-KW"/>
</dbReference>
<dbReference type="STRING" id="1169540.A0A0G4F6C6"/>
<dbReference type="Pfam" id="PF07687">
    <property type="entry name" value="M20_dimer"/>
    <property type="match status" value="1"/>
</dbReference>
<dbReference type="FunFam" id="3.40.630.10:FF:000018">
    <property type="entry name" value="Aminoacyl-histidine dipeptidase PepD"/>
    <property type="match status" value="1"/>
</dbReference>
<evidence type="ECO:0000313" key="10">
    <source>
        <dbReference type="EMBL" id="CEM07815.1"/>
    </source>
</evidence>
<dbReference type="OrthoDB" id="191370at2759"/>
<evidence type="ECO:0000256" key="7">
    <source>
        <dbReference type="ARBA" id="ARBA00023049"/>
    </source>
</evidence>
<keyword evidence="7" id="KW-0482">Metalloprotease</keyword>
<keyword evidence="6" id="KW-0862">Zinc</keyword>
<dbReference type="GO" id="GO:0046872">
    <property type="term" value="F:metal ion binding"/>
    <property type="evidence" value="ECO:0007669"/>
    <property type="project" value="UniProtKB-KW"/>
</dbReference>
<evidence type="ECO:0000313" key="11">
    <source>
        <dbReference type="Proteomes" id="UP000041254"/>
    </source>
</evidence>
<comment type="cofactor">
    <cofactor evidence="2">
        <name>Zn(2+)</name>
        <dbReference type="ChEBI" id="CHEBI:29105"/>
    </cofactor>
</comment>
<keyword evidence="8" id="KW-0170">Cobalt</keyword>
<evidence type="ECO:0000256" key="6">
    <source>
        <dbReference type="ARBA" id="ARBA00022833"/>
    </source>
</evidence>
<accession>A0A0G4F6C6</accession>
<dbReference type="AlphaFoldDB" id="A0A0G4F6C6"/>
<evidence type="ECO:0000256" key="5">
    <source>
        <dbReference type="ARBA" id="ARBA00022801"/>
    </source>
</evidence>
<keyword evidence="4" id="KW-0479">Metal-binding</keyword>
<comment type="cofactor">
    <cofactor evidence="1">
        <name>Co(2+)</name>
        <dbReference type="ChEBI" id="CHEBI:48828"/>
    </cofactor>
</comment>
<dbReference type="SUPFAM" id="SSF53187">
    <property type="entry name" value="Zn-dependent exopeptidases"/>
    <property type="match status" value="1"/>
</dbReference>
<dbReference type="InterPro" id="IPR001160">
    <property type="entry name" value="Peptidase_M20C"/>
</dbReference>
<keyword evidence="11" id="KW-1185">Reference proteome</keyword>
<dbReference type="InterPro" id="IPR011650">
    <property type="entry name" value="Peptidase_M20_dimer"/>
</dbReference>
<dbReference type="Pfam" id="PF01546">
    <property type="entry name" value="Peptidase_M20"/>
    <property type="match status" value="1"/>
</dbReference>
<evidence type="ECO:0000259" key="9">
    <source>
        <dbReference type="Pfam" id="PF07687"/>
    </source>
</evidence>
<evidence type="ECO:0000256" key="1">
    <source>
        <dbReference type="ARBA" id="ARBA00001941"/>
    </source>
</evidence>
<dbReference type="GO" id="GO:0070573">
    <property type="term" value="F:metallodipeptidase activity"/>
    <property type="evidence" value="ECO:0007669"/>
    <property type="project" value="TreeGrafter"/>
</dbReference>